<organism evidence="2 3">
    <name type="scientific">Paraburkholderia fynbosensis</name>
    <dbReference type="NCBI Taxonomy" id="1200993"/>
    <lineage>
        <taxon>Bacteria</taxon>
        <taxon>Pseudomonadati</taxon>
        <taxon>Pseudomonadota</taxon>
        <taxon>Betaproteobacteria</taxon>
        <taxon>Burkholderiales</taxon>
        <taxon>Burkholderiaceae</taxon>
        <taxon>Paraburkholderia</taxon>
    </lineage>
</organism>
<keyword evidence="1" id="KW-0472">Membrane</keyword>
<evidence type="ECO:0000313" key="3">
    <source>
        <dbReference type="Proteomes" id="UP000494252"/>
    </source>
</evidence>
<protein>
    <submittedName>
        <fullName evidence="2">Uncharacterized protein</fullName>
    </submittedName>
</protein>
<sequence>MIAHSQFLGYAAALADGEAAYLLWAIGGLTLLTWAVGLSKKAGVRGWYRVMQAVALLALPVLLIIGMVASMIPVA</sequence>
<evidence type="ECO:0000313" key="2">
    <source>
        <dbReference type="EMBL" id="CAB3781973.1"/>
    </source>
</evidence>
<keyword evidence="1" id="KW-1133">Transmembrane helix</keyword>
<feature type="transmembrane region" description="Helical" evidence="1">
    <location>
        <begin position="50"/>
        <end position="72"/>
    </location>
</feature>
<name>A0A6J5FK37_9BURK</name>
<proteinExistence type="predicted"/>
<accession>A0A6J5FK37</accession>
<reference evidence="2 3" key="1">
    <citation type="submission" date="2020-04" db="EMBL/GenBank/DDBJ databases">
        <authorList>
            <person name="De Canck E."/>
        </authorList>
    </citation>
    <scope>NUCLEOTIDE SEQUENCE [LARGE SCALE GENOMIC DNA]</scope>
    <source>
        <strain evidence="2 3">LMG 27177</strain>
    </source>
</reference>
<keyword evidence="1" id="KW-0812">Transmembrane</keyword>
<feature type="transmembrane region" description="Helical" evidence="1">
    <location>
        <begin position="20"/>
        <end position="38"/>
    </location>
</feature>
<evidence type="ECO:0000256" key="1">
    <source>
        <dbReference type="SAM" id="Phobius"/>
    </source>
</evidence>
<gene>
    <name evidence="2" type="ORF">LMG27177_01133</name>
</gene>
<dbReference type="EMBL" id="CADIKI010000003">
    <property type="protein sequence ID" value="CAB3781973.1"/>
    <property type="molecule type" value="Genomic_DNA"/>
</dbReference>
<keyword evidence="3" id="KW-1185">Reference proteome</keyword>
<dbReference type="AlphaFoldDB" id="A0A6J5FK37"/>
<dbReference type="Proteomes" id="UP000494252">
    <property type="component" value="Unassembled WGS sequence"/>
</dbReference>